<keyword evidence="1" id="KW-0802">TPR repeat</keyword>
<dbReference type="PATRIC" id="fig|322095.3.peg.576"/>
<comment type="caution">
    <text evidence="3">The sequence shown here is derived from an EMBL/GenBank/DDBJ whole genome shotgun (WGS) entry which is preliminary data.</text>
</comment>
<dbReference type="Gene3D" id="1.25.40.10">
    <property type="entry name" value="Tetratricopeptide repeat domain"/>
    <property type="match status" value="2"/>
</dbReference>
<dbReference type="Pfam" id="PF13432">
    <property type="entry name" value="TPR_16"/>
    <property type="match status" value="1"/>
</dbReference>
<dbReference type="OrthoDB" id="1525165at2"/>
<dbReference type="InterPro" id="IPR019734">
    <property type="entry name" value="TPR_rpt"/>
</dbReference>
<dbReference type="SMART" id="SM00028">
    <property type="entry name" value="TPR"/>
    <property type="match status" value="3"/>
</dbReference>
<dbReference type="Proteomes" id="UP000070224">
    <property type="component" value="Unassembled WGS sequence"/>
</dbReference>
<accession>A0A134BB92</accession>
<feature type="compositionally biased region" description="Basic and acidic residues" evidence="2">
    <location>
        <begin position="205"/>
        <end position="214"/>
    </location>
</feature>
<feature type="compositionally biased region" description="Low complexity" evidence="2">
    <location>
        <begin position="147"/>
        <end position="160"/>
    </location>
</feature>
<evidence type="ECO:0000256" key="2">
    <source>
        <dbReference type="SAM" id="MobiDB-lite"/>
    </source>
</evidence>
<name>A0A134BB92_9PORP</name>
<dbReference type="PROSITE" id="PS50005">
    <property type="entry name" value="TPR"/>
    <property type="match status" value="1"/>
</dbReference>
<feature type="region of interest" description="Disordered" evidence="2">
    <location>
        <begin position="147"/>
        <end position="250"/>
    </location>
</feature>
<gene>
    <name evidence="3" type="ORF">HMPREF3185_00584</name>
</gene>
<organism evidence="3 4">
    <name type="scientific">Porphyromonas somerae</name>
    <dbReference type="NCBI Taxonomy" id="322095"/>
    <lineage>
        <taxon>Bacteria</taxon>
        <taxon>Pseudomonadati</taxon>
        <taxon>Bacteroidota</taxon>
        <taxon>Bacteroidia</taxon>
        <taxon>Bacteroidales</taxon>
        <taxon>Porphyromonadaceae</taxon>
        <taxon>Porphyromonas</taxon>
    </lineage>
</organism>
<dbReference type="Pfam" id="PF00515">
    <property type="entry name" value="TPR_1"/>
    <property type="match status" value="1"/>
</dbReference>
<sequence>MRSKIAILYLVLLVLGGSSLYAQGLKSYIRRANKLYQAKDYAGATQEYRRALLRDSLSGKANFGISAAAYGQGRYDEAKDYLERAAQDPRLTPRQQAGVLHNLGNVAMQKKDYQSAVQSYEEALIRNPEDDNTRYNLALAQKLLQQQNKNNKSQGQQGQDQNKDKDKDKDKQKQDPKQDQQKDQNKPDQKPQQGKDKQGQPNEQRSGELSKEQAEQILRSFRTDDDKTRRRVEQEQRQQQNSSNKNKKRW</sequence>
<feature type="compositionally biased region" description="Basic and acidic residues" evidence="2">
    <location>
        <begin position="161"/>
        <end position="198"/>
    </location>
</feature>
<dbReference type="RefSeq" id="WP_060935054.1">
    <property type="nucleotide sequence ID" value="NZ_KQ960432.1"/>
</dbReference>
<dbReference type="InterPro" id="IPR011990">
    <property type="entry name" value="TPR-like_helical_dom_sf"/>
</dbReference>
<dbReference type="PROSITE" id="PS50293">
    <property type="entry name" value="TPR_REGION"/>
    <property type="match status" value="1"/>
</dbReference>
<reference evidence="4" key="1">
    <citation type="submission" date="2016-01" db="EMBL/GenBank/DDBJ databases">
        <authorList>
            <person name="Mitreva M."/>
            <person name="Pepin K.H."/>
            <person name="Mihindukulasuriya K.A."/>
            <person name="Fulton R."/>
            <person name="Fronick C."/>
            <person name="O'Laughlin M."/>
            <person name="Miner T."/>
            <person name="Herter B."/>
            <person name="Rosa B.A."/>
            <person name="Cordes M."/>
            <person name="Tomlinson C."/>
            <person name="Wollam A."/>
            <person name="Palsikar V.B."/>
            <person name="Mardis E.R."/>
            <person name="Wilson R.K."/>
        </authorList>
    </citation>
    <scope>NUCLEOTIDE SEQUENCE [LARGE SCALE GENOMIC DNA]</scope>
    <source>
        <strain evidence="4">KA00683</strain>
    </source>
</reference>
<feature type="repeat" description="TPR" evidence="1">
    <location>
        <begin position="97"/>
        <end position="130"/>
    </location>
</feature>
<feature type="compositionally biased region" description="Basic and acidic residues" evidence="2">
    <location>
        <begin position="221"/>
        <end position="236"/>
    </location>
</feature>
<evidence type="ECO:0000313" key="3">
    <source>
        <dbReference type="EMBL" id="KXB77209.1"/>
    </source>
</evidence>
<dbReference type="AlphaFoldDB" id="A0A134BB92"/>
<dbReference type="EMBL" id="LSDK01000048">
    <property type="protein sequence ID" value="KXB77209.1"/>
    <property type="molecule type" value="Genomic_DNA"/>
</dbReference>
<keyword evidence="4" id="KW-1185">Reference proteome</keyword>
<dbReference type="STRING" id="322095.HMPREF3185_00584"/>
<evidence type="ECO:0000313" key="4">
    <source>
        <dbReference type="Proteomes" id="UP000070224"/>
    </source>
</evidence>
<protein>
    <submittedName>
        <fullName evidence="3">Tetratricopeptide repeat protein</fullName>
    </submittedName>
</protein>
<proteinExistence type="predicted"/>
<evidence type="ECO:0000256" key="1">
    <source>
        <dbReference type="PROSITE-ProRule" id="PRU00339"/>
    </source>
</evidence>
<dbReference type="SUPFAM" id="SSF48452">
    <property type="entry name" value="TPR-like"/>
    <property type="match status" value="1"/>
</dbReference>